<evidence type="ECO:0000259" key="8">
    <source>
        <dbReference type="Pfam" id="PF22603"/>
    </source>
</evidence>
<evidence type="ECO:0000256" key="7">
    <source>
        <dbReference type="SAM" id="MobiDB-lite"/>
    </source>
</evidence>
<dbReference type="GO" id="GO:0005968">
    <property type="term" value="C:Rab-protein geranylgeranyltransferase complex"/>
    <property type="evidence" value="ECO:0007669"/>
    <property type="project" value="UniProtKB-UniRule"/>
</dbReference>
<keyword evidence="4 6" id="KW-0963">Cytoplasm</keyword>
<dbReference type="PRINTS" id="PR00891">
    <property type="entry name" value="RABGDIREP"/>
</dbReference>
<evidence type="ECO:0000256" key="3">
    <source>
        <dbReference type="ARBA" id="ARBA00022468"/>
    </source>
</evidence>
<keyword evidence="3 6" id="KW-0343">GTPase activation</keyword>
<dbReference type="Gene3D" id="3.50.50.60">
    <property type="entry name" value="FAD/NAD(P)-binding domain"/>
    <property type="match status" value="1"/>
</dbReference>
<evidence type="ECO:0000256" key="1">
    <source>
        <dbReference type="ARBA" id="ARBA00004514"/>
    </source>
</evidence>
<organism evidence="9 10">
    <name type="scientific">Equus asinus</name>
    <name type="common">Donkey</name>
    <name type="synonym">Equus africanus asinus</name>
    <dbReference type="NCBI Taxonomy" id="9793"/>
    <lineage>
        <taxon>Eukaryota</taxon>
        <taxon>Metazoa</taxon>
        <taxon>Chordata</taxon>
        <taxon>Craniata</taxon>
        <taxon>Vertebrata</taxon>
        <taxon>Euteleostomi</taxon>
        <taxon>Mammalia</taxon>
        <taxon>Eutheria</taxon>
        <taxon>Laurasiatheria</taxon>
        <taxon>Perissodactyla</taxon>
        <taxon>Equidae</taxon>
        <taxon>Equus</taxon>
    </lineage>
</organism>
<feature type="region of interest" description="Disordered" evidence="7">
    <location>
        <begin position="130"/>
        <end position="208"/>
    </location>
</feature>
<gene>
    <name evidence="9" type="primary">CHM</name>
</gene>
<dbReference type="PANTHER" id="PTHR11787">
    <property type="entry name" value="RAB GDP-DISSOCIATION INHIBITOR"/>
    <property type="match status" value="1"/>
</dbReference>
<dbReference type="Proteomes" id="UP000694387">
    <property type="component" value="Chromosome X"/>
</dbReference>
<dbReference type="GO" id="GO:0005092">
    <property type="term" value="F:GDP-dissociation inhibitor activity"/>
    <property type="evidence" value="ECO:0007669"/>
    <property type="project" value="InterPro"/>
</dbReference>
<comment type="function">
    <text evidence="6">Substrate-binding subunit (component A) of the Rab geranylgeranyltransferase (GGTase) complex. Binds unprenylated Rab proteins and presents the substrate peptide to the catalytic component B. The component A is thought to be regenerated by transferring its prenylated Rab back to the donor membrane.</text>
</comment>
<dbReference type="InterPro" id="IPR018203">
    <property type="entry name" value="GDP_dissociation_inhibitor"/>
</dbReference>
<dbReference type="GO" id="GO:0016192">
    <property type="term" value="P:vesicle-mediated transport"/>
    <property type="evidence" value="ECO:0007669"/>
    <property type="project" value="TreeGrafter"/>
</dbReference>
<comment type="subcellular location">
    <subcellularLocation>
        <location evidence="1">Cytoplasm</location>
        <location evidence="1">Cytosol</location>
    </subcellularLocation>
</comment>
<dbReference type="GO" id="GO:0006886">
    <property type="term" value="P:intracellular protein transport"/>
    <property type="evidence" value="ECO:0007669"/>
    <property type="project" value="InterPro"/>
</dbReference>
<evidence type="ECO:0000256" key="6">
    <source>
        <dbReference type="PIRNR" id="PIRNR016550"/>
    </source>
</evidence>
<dbReference type="PIRSF" id="PIRSF016550">
    <property type="entry name" value="Rab_ger_ger_transf_A_euk"/>
    <property type="match status" value="1"/>
</dbReference>
<dbReference type="InterPro" id="IPR054420">
    <property type="entry name" value="RAE1_2_domI_C"/>
</dbReference>
<dbReference type="GO" id="GO:0005634">
    <property type="term" value="C:nucleus"/>
    <property type="evidence" value="ECO:0007669"/>
    <property type="project" value="TreeGrafter"/>
</dbReference>
<protein>
    <recommendedName>
        <fullName evidence="6">Rab proteins geranylgeranyltransferase component A</fullName>
    </recommendedName>
</protein>
<reference evidence="9" key="2">
    <citation type="submission" date="2025-08" db="UniProtKB">
        <authorList>
            <consortium name="Ensembl"/>
        </authorList>
    </citation>
    <scope>IDENTIFICATION</scope>
</reference>
<dbReference type="GO" id="GO:0005829">
    <property type="term" value="C:cytosol"/>
    <property type="evidence" value="ECO:0007669"/>
    <property type="project" value="UniProtKB-SubCell"/>
</dbReference>
<dbReference type="Pfam" id="PF22603">
    <property type="entry name" value="RAE1_2_domI_C"/>
    <property type="match status" value="1"/>
</dbReference>
<dbReference type="InterPro" id="IPR001738">
    <property type="entry name" value="Rab_escort"/>
</dbReference>
<dbReference type="PRINTS" id="PR00893">
    <property type="entry name" value="RABESCORT"/>
</dbReference>
<dbReference type="FunFam" id="3.50.50.60:FF:000108">
    <property type="entry name" value="Rab proteins geranylgeranyltransferase component A"/>
    <property type="match status" value="1"/>
</dbReference>
<name>A0A8C4KZ34_EQUAS</name>
<dbReference type="RefSeq" id="XP_070358362.1">
    <property type="nucleotide sequence ID" value="XM_070502261.1"/>
</dbReference>
<evidence type="ECO:0000256" key="2">
    <source>
        <dbReference type="ARBA" id="ARBA00005593"/>
    </source>
</evidence>
<feature type="domain" description="RAE1/2" evidence="8">
    <location>
        <begin position="417"/>
        <end position="545"/>
    </location>
</feature>
<dbReference type="InterPro" id="IPR036188">
    <property type="entry name" value="FAD/NAD-bd_sf"/>
</dbReference>
<evidence type="ECO:0000256" key="5">
    <source>
        <dbReference type="ARBA" id="ARBA00058931"/>
    </source>
</evidence>
<dbReference type="CTD" id="1121"/>
<dbReference type="GO" id="GO:0005096">
    <property type="term" value="F:GTPase activator activity"/>
    <property type="evidence" value="ECO:0007669"/>
    <property type="project" value="UniProtKB-UniRule"/>
</dbReference>
<dbReference type="Gene3D" id="3.30.519.10">
    <property type="entry name" value="Guanine Nucleotide Dissociation Inhibitor, domain 2"/>
    <property type="match status" value="2"/>
</dbReference>
<dbReference type="Ensembl" id="ENSEAST00005003503.2">
    <property type="protein sequence ID" value="ENSEASP00005003203.2"/>
    <property type="gene ID" value="ENSEASG00005002132.2"/>
</dbReference>
<dbReference type="SUPFAM" id="SSF51905">
    <property type="entry name" value="FAD/NAD(P)-binding domain"/>
    <property type="match status" value="1"/>
</dbReference>
<keyword evidence="10" id="KW-1185">Reference proteome</keyword>
<comment type="function">
    <text evidence="5">Substrate-binding subunit of the Rab geranylgeranyltransferase (GGTase) complex. Binds unprenylated Rab proteins and presents the substrate peptide to the catalytic component B composed of RABGGTA and RABGGTB, and remains bound to it after the geranylgeranyl transfer reaction. The component A is thought to be regenerated by transferring its prenylated Rab back to the donor membrane. Besides, a pre-formed complex consisting of CHM and the Rab GGTase dimer (RGGT or component B) can bind to and prenylate Rab proteins; this alternative pathway is proposed to be the predominant pathway for Rab protein geranylgeranylation.</text>
</comment>
<dbReference type="AlphaFoldDB" id="A0A8C4KZ34"/>
<evidence type="ECO:0000313" key="9">
    <source>
        <dbReference type="Ensembl" id="ENSEASP00005003203.2"/>
    </source>
</evidence>
<feature type="compositionally biased region" description="Basic and acidic residues" evidence="7">
    <location>
        <begin position="175"/>
        <end position="186"/>
    </location>
</feature>
<dbReference type="GeneTree" id="ENSGT00950000182994"/>
<accession>A0A8C4KZ34</accession>
<dbReference type="SUPFAM" id="SSF54373">
    <property type="entry name" value="FAD-linked reductases, C-terminal domain"/>
    <property type="match status" value="1"/>
</dbReference>
<evidence type="ECO:0000313" key="10">
    <source>
        <dbReference type="Proteomes" id="UP000694387"/>
    </source>
</evidence>
<dbReference type="GeneID" id="106822619"/>
<comment type="similarity">
    <text evidence="2 6">Belongs to the Rab GDI family.</text>
</comment>
<dbReference type="GO" id="GO:0007264">
    <property type="term" value="P:small GTPase-mediated signal transduction"/>
    <property type="evidence" value="ECO:0007669"/>
    <property type="project" value="UniProtKB-UniRule"/>
</dbReference>
<dbReference type="Pfam" id="PF00996">
    <property type="entry name" value="GDI"/>
    <property type="match status" value="2"/>
</dbReference>
<dbReference type="FunFam" id="1.10.405.10:FF:000003">
    <property type="entry name" value="Rab proteins geranylgeranyltransferase component A"/>
    <property type="match status" value="1"/>
</dbReference>
<reference evidence="9" key="3">
    <citation type="submission" date="2025-09" db="UniProtKB">
        <authorList>
            <consortium name="Ensembl"/>
        </authorList>
    </citation>
    <scope>IDENTIFICATION</scope>
</reference>
<proteinExistence type="inferred from homology"/>
<feature type="region of interest" description="Disordered" evidence="7">
    <location>
        <begin position="571"/>
        <end position="618"/>
    </location>
</feature>
<evidence type="ECO:0000256" key="4">
    <source>
        <dbReference type="ARBA" id="ARBA00022490"/>
    </source>
</evidence>
<reference evidence="9 10" key="1">
    <citation type="journal article" date="2020" name="Nat. Commun.">
        <title>Donkey genomes provide new insights into domestication and selection for coat color.</title>
        <authorList>
            <person name="Wang"/>
            <person name="C."/>
            <person name="Li"/>
            <person name="H."/>
            <person name="Guo"/>
            <person name="Y."/>
            <person name="Huang"/>
            <person name="J."/>
            <person name="Sun"/>
            <person name="Y."/>
            <person name="Min"/>
            <person name="J."/>
            <person name="Wang"/>
            <person name="J."/>
            <person name="Fang"/>
            <person name="X."/>
            <person name="Zhao"/>
            <person name="Z."/>
            <person name="Wang"/>
            <person name="S."/>
            <person name="Zhang"/>
            <person name="Y."/>
            <person name="Liu"/>
            <person name="Q."/>
            <person name="Jiang"/>
            <person name="Q."/>
            <person name="Wang"/>
            <person name="X."/>
            <person name="Guo"/>
            <person name="Y."/>
            <person name="Yang"/>
            <person name="C."/>
            <person name="Wang"/>
            <person name="Y."/>
            <person name="Tian"/>
            <person name="F."/>
            <person name="Zhuang"/>
            <person name="G."/>
            <person name="Fan"/>
            <person name="Y."/>
            <person name="Gao"/>
            <person name="Q."/>
            <person name="Li"/>
            <person name="Y."/>
            <person name="Ju"/>
            <person name="Z."/>
            <person name="Li"/>
            <person name="J."/>
            <person name="Li"/>
            <person name="R."/>
            <person name="Hou"/>
            <person name="M."/>
            <person name="Yang"/>
            <person name="G."/>
            <person name="Liu"/>
            <person name="G."/>
            <person name="Liu"/>
            <person name="W."/>
            <person name="Guo"/>
            <person name="J."/>
            <person name="Pan"/>
            <person name="S."/>
            <person name="Fan"/>
            <person name="G."/>
            <person name="Zhang"/>
            <person name="W."/>
            <person name="Zhang"/>
            <person name="R."/>
            <person name="Yu"/>
            <person name="J."/>
            <person name="Zhang"/>
            <person name="X."/>
            <person name="Yin"/>
            <person name="Q."/>
            <person name="Ji"/>
            <person name="C."/>
            <person name="Jin"/>
            <person name="Y."/>
            <person name="Yue"/>
            <person name="G."/>
            <person name="Liu"/>
            <person name="M."/>
            <person name="Xu"/>
            <person name="J."/>
            <person name="Liu"/>
            <person name="S."/>
            <person name="Jordana"/>
            <person name="J."/>
            <person name="Noce"/>
            <person name="A."/>
            <person name="Amills"/>
            <person name="M."/>
            <person name="Wu"/>
            <person name="D.D."/>
            <person name="Li"/>
            <person name="S."/>
            <person name="Zhou"/>
            <person name="X. and Zhong"/>
            <person name="J."/>
        </authorList>
    </citation>
    <scope>NUCLEOTIDE SEQUENCE [LARGE SCALE GENOMIC DNA]</scope>
</reference>
<dbReference type="FunFam" id="3.30.519.10:FF:000007">
    <property type="entry name" value="Rab proteins geranylgeranyltransferase component A"/>
    <property type="match status" value="1"/>
</dbReference>
<sequence>MADNLPSEFDVIVIGTGLPESIIAAACSRSGQRVLHVDSRSYYGGNWASFSFSGLLSWLKEYQENSDIVNESPAWQEQILENEEAIALSRKDKTIQHVEVFCYASQDLHEDVEEAGALQKNHAAVTSANSTEAADSACLPTEDESLSTASCERPAEQTPSSDAESALEVNDAEATGEKENHCDDKTCVPSTSEEETGENVPTVEDTAEQPKKNRITYAQIIKEGRRFNIDLVSKLLYSRGLLIDLLIKSNVSRYAEFKNITRILAFREGRVEQVPCSRADVFNSKQLTMVEKRMLMKFLTFCMEYEEHPDEYKAYEEITFSEYLKTQKLTPNLQYFVLHSIAMTSETASSTIDGLKATKNFLHCLGRYGNTPFLFPLYGQGELPQCFCRMCAVFGGIYCLRHSVQCLVVDKESRKQISRAVLITDRSVLKTDSDQQISILTVPAEEPGTFAVRVIELCSSTMTCMKGTYLVHLTCTSSKTAREDLEPVVQKLFTPYTETEIENEEVEKPRLLWALYFNMRDSSDISRSSYNDLPSNVYVCSGPDCSLGSDNAVKQAETLFHQICPNEDFCPPPPNPEDIILDGDSVQPEASESSAIPEANSETPRESANLGNPEEPSE</sequence>
<dbReference type="PANTHER" id="PTHR11787:SF12">
    <property type="entry name" value="RAB PROTEINS GERANYLGERANYLTRANSFERASE COMPONENT A 1"/>
    <property type="match status" value="1"/>
</dbReference>